<dbReference type="OrthoDB" id="337371at2759"/>
<comment type="caution">
    <text evidence="2">The sequence shown here is derived from an EMBL/GenBank/DDBJ whole genome shotgun (WGS) entry which is preliminary data.</text>
</comment>
<gene>
    <name evidence="2" type="ORF">OJ253_563</name>
</gene>
<dbReference type="EMBL" id="JAPCXC010000007">
    <property type="protein sequence ID" value="KAJ1612424.1"/>
    <property type="molecule type" value="Genomic_DNA"/>
</dbReference>
<proteinExistence type="predicted"/>
<accession>A0A9D5HYE4</accession>
<reference evidence="2" key="1">
    <citation type="submission" date="2022-10" db="EMBL/GenBank/DDBJ databases">
        <title>Adaptive evolution leads to modifications in subtelomeric GC content in a zoonotic Cryptosporidium species.</title>
        <authorList>
            <person name="Li J."/>
            <person name="Feng Y."/>
            <person name="Xiao L."/>
        </authorList>
    </citation>
    <scope>NUCLEOTIDE SEQUENCE</scope>
    <source>
        <strain evidence="2">33844</strain>
    </source>
</reference>
<evidence type="ECO:0000256" key="1">
    <source>
        <dbReference type="SAM" id="SignalP"/>
    </source>
</evidence>
<dbReference type="AlphaFoldDB" id="A0A9D5HYE4"/>
<dbReference type="Proteomes" id="UP001067231">
    <property type="component" value="Unassembled WGS sequence"/>
</dbReference>
<feature type="chain" id="PRO_5038714906" evidence="1">
    <location>
        <begin position="20"/>
        <end position="506"/>
    </location>
</feature>
<name>A0A9D5HYE4_9CRYT</name>
<keyword evidence="1" id="KW-0732">Signal</keyword>
<evidence type="ECO:0000313" key="2">
    <source>
        <dbReference type="EMBL" id="KAJ1612424.1"/>
    </source>
</evidence>
<protein>
    <submittedName>
        <fullName evidence="2">Secreted protein</fullName>
    </submittedName>
</protein>
<organism evidence="2">
    <name type="scientific">Cryptosporidium canis</name>
    <dbReference type="NCBI Taxonomy" id="195482"/>
    <lineage>
        <taxon>Eukaryota</taxon>
        <taxon>Sar</taxon>
        <taxon>Alveolata</taxon>
        <taxon>Apicomplexa</taxon>
        <taxon>Conoidasida</taxon>
        <taxon>Coccidia</taxon>
        <taxon>Eucoccidiorida</taxon>
        <taxon>Eimeriorina</taxon>
        <taxon>Cryptosporidiidae</taxon>
        <taxon>Cryptosporidium</taxon>
    </lineage>
</organism>
<sequence length="506" mass="58614">MYFRLPAIVFFLFLPNILSFHNGLIQLIVRTTQAYLNDEQSFKDFVSTTSNEYFPLDNPQQSLSNDQIFYSRSKSTNLEFNTHGFRVHPPREPKQAHIFSINNQDYMYREKIDLSQTHFPRAKHFNRRLPKLPYEPYQRVMTYAIEVCMIPSMWYLELIHCMYMSIAPLYSGMLMSYSLQDVIGTAIKTMGYLDESFTLENCHRSVSAITDKLISLKYEGICKRMSECLQSNQFTSEPYARLRDEFSKRIDRVYSNLGDSQLIEKHKNYARHSLLLALSSKTINLSLVEAAVERNFLVIRAMILSLSYLVNKFIPANNDVIAERFSKITRLIGYMAFSVFKHYMRFCISSSPGIFGSKNREHRGFYELFCKEFLSVGFIDESIELLCDDINAFNDSIMPSRILDPAYIAVIPSYISGLDGPVDNSWLIFSTVTKVENIEPDVIDKKKKPRTNVYYKSAKSTSIGSTQMGNAPKTRRRGFTERLTKTFTSRKKRISGQISSRMELND</sequence>
<feature type="signal peptide" evidence="1">
    <location>
        <begin position="1"/>
        <end position="19"/>
    </location>
</feature>